<comment type="cofactor">
    <cofactor evidence="1">
        <name>biotin</name>
        <dbReference type="ChEBI" id="CHEBI:57586"/>
    </cofactor>
</comment>
<dbReference type="InterPro" id="IPR050856">
    <property type="entry name" value="Biotin_carboxylase_complex"/>
</dbReference>
<dbReference type="Gene3D" id="3.30.470.20">
    <property type="entry name" value="ATP-grasp fold, B domain"/>
    <property type="match status" value="1"/>
</dbReference>
<gene>
    <name evidence="11" type="ORF">CSPHI_03405</name>
</gene>
<dbReference type="GO" id="GO:0005524">
    <property type="term" value="F:ATP binding"/>
    <property type="evidence" value="ECO:0007669"/>
    <property type="project" value="UniProtKB-UniRule"/>
</dbReference>
<feature type="domain" description="Lipoyl-binding" evidence="8">
    <location>
        <begin position="596"/>
        <end position="671"/>
    </location>
</feature>
<dbReference type="Pfam" id="PF02786">
    <property type="entry name" value="CPSase_L_D2"/>
    <property type="match status" value="1"/>
</dbReference>
<dbReference type="InterPro" id="IPR005479">
    <property type="entry name" value="CPAse_ATP-bd"/>
</dbReference>
<keyword evidence="4 7" id="KW-0067">ATP-binding</keyword>
<dbReference type="PROSITE" id="PS50968">
    <property type="entry name" value="BIOTINYL_LIPOYL"/>
    <property type="match status" value="1"/>
</dbReference>
<accession>A0A1L7CWQ6</accession>
<evidence type="ECO:0000256" key="2">
    <source>
        <dbReference type="ARBA" id="ARBA00022598"/>
    </source>
</evidence>
<keyword evidence="5" id="KW-0092">Biotin</keyword>
<dbReference type="Pfam" id="PF02785">
    <property type="entry name" value="Biotin_carb_C"/>
    <property type="match status" value="1"/>
</dbReference>
<dbReference type="InterPro" id="IPR000089">
    <property type="entry name" value="Biotin_lipoyl"/>
</dbReference>
<evidence type="ECO:0000313" key="11">
    <source>
        <dbReference type="EMBL" id="APT90274.1"/>
    </source>
</evidence>
<organism evidence="11 12">
    <name type="scientific">Corynebacterium sphenisci DSM 44792</name>
    <dbReference type="NCBI Taxonomy" id="1437874"/>
    <lineage>
        <taxon>Bacteria</taxon>
        <taxon>Bacillati</taxon>
        <taxon>Actinomycetota</taxon>
        <taxon>Actinomycetes</taxon>
        <taxon>Mycobacteriales</taxon>
        <taxon>Corynebacteriaceae</taxon>
        <taxon>Corynebacterium</taxon>
    </lineage>
</organism>
<dbReference type="KEGG" id="csph:CSPHI_03405"/>
<dbReference type="InterPro" id="IPR011053">
    <property type="entry name" value="Single_hybrid_motif"/>
</dbReference>
<comment type="catalytic activity">
    <reaction evidence="6">
        <text>N(6)-biotinyl-L-lysyl-[protein] + hydrogencarbonate + ATP = N(6)-carboxybiotinyl-L-lysyl-[protein] + ADP + phosphate + H(+)</text>
        <dbReference type="Rhea" id="RHEA:13501"/>
        <dbReference type="Rhea" id="RHEA-COMP:10505"/>
        <dbReference type="Rhea" id="RHEA-COMP:10506"/>
        <dbReference type="ChEBI" id="CHEBI:15378"/>
        <dbReference type="ChEBI" id="CHEBI:17544"/>
        <dbReference type="ChEBI" id="CHEBI:30616"/>
        <dbReference type="ChEBI" id="CHEBI:43474"/>
        <dbReference type="ChEBI" id="CHEBI:83144"/>
        <dbReference type="ChEBI" id="CHEBI:83145"/>
        <dbReference type="ChEBI" id="CHEBI:456216"/>
        <dbReference type="EC" id="6.3.4.14"/>
    </reaction>
    <physiologicalReaction direction="left-to-right" evidence="6">
        <dbReference type="Rhea" id="RHEA:13502"/>
    </physiologicalReaction>
</comment>
<dbReference type="CDD" id="cd06850">
    <property type="entry name" value="biotinyl_domain"/>
    <property type="match status" value="1"/>
</dbReference>
<dbReference type="Pfam" id="PF00289">
    <property type="entry name" value="Biotin_carb_N"/>
    <property type="match status" value="1"/>
</dbReference>
<dbReference type="Proteomes" id="UP000185469">
    <property type="component" value="Chromosome"/>
</dbReference>
<dbReference type="InterPro" id="IPR005481">
    <property type="entry name" value="BC-like_N"/>
</dbReference>
<dbReference type="InterPro" id="IPR005482">
    <property type="entry name" value="Biotin_COase_C"/>
</dbReference>
<dbReference type="GO" id="GO:0004075">
    <property type="term" value="F:biotin carboxylase activity"/>
    <property type="evidence" value="ECO:0007669"/>
    <property type="project" value="UniProtKB-EC"/>
</dbReference>
<dbReference type="SUPFAM" id="SSF56059">
    <property type="entry name" value="Glutathione synthetase ATP-binding domain-like"/>
    <property type="match status" value="1"/>
</dbReference>
<dbReference type="SUPFAM" id="SSF51230">
    <property type="entry name" value="Single hybrid motif"/>
    <property type="match status" value="1"/>
</dbReference>
<dbReference type="InterPro" id="IPR001882">
    <property type="entry name" value="Biotin_BS"/>
</dbReference>
<name>A0A1L7CWQ6_9CORY</name>
<dbReference type="PANTHER" id="PTHR18866">
    <property type="entry name" value="CARBOXYLASE:PYRUVATE/ACETYL-COA/PROPIONYL-COA CARBOXYLASE"/>
    <property type="match status" value="1"/>
</dbReference>
<evidence type="ECO:0000259" key="9">
    <source>
        <dbReference type="PROSITE" id="PS50975"/>
    </source>
</evidence>
<feature type="domain" description="Biotin carboxylation" evidence="10">
    <location>
        <begin position="1"/>
        <end position="450"/>
    </location>
</feature>
<evidence type="ECO:0000256" key="1">
    <source>
        <dbReference type="ARBA" id="ARBA00001953"/>
    </source>
</evidence>
<dbReference type="STRING" id="1437874.CSPHI_03405"/>
<feature type="domain" description="ATP-grasp" evidence="9">
    <location>
        <begin position="119"/>
        <end position="309"/>
    </location>
</feature>
<dbReference type="InterPro" id="IPR016185">
    <property type="entry name" value="PreATP-grasp_dom_sf"/>
</dbReference>
<evidence type="ECO:0000256" key="5">
    <source>
        <dbReference type="ARBA" id="ARBA00023267"/>
    </source>
</evidence>
<proteinExistence type="predicted"/>
<evidence type="ECO:0000313" key="12">
    <source>
        <dbReference type="Proteomes" id="UP000185469"/>
    </source>
</evidence>
<dbReference type="AlphaFoldDB" id="A0A1L7CWQ6"/>
<dbReference type="PROSITE" id="PS00188">
    <property type="entry name" value="BIOTIN"/>
    <property type="match status" value="1"/>
</dbReference>
<evidence type="ECO:0000256" key="3">
    <source>
        <dbReference type="ARBA" id="ARBA00022741"/>
    </source>
</evidence>
<evidence type="ECO:0000256" key="4">
    <source>
        <dbReference type="ARBA" id="ARBA00022840"/>
    </source>
</evidence>
<dbReference type="SMART" id="SM00878">
    <property type="entry name" value="Biotin_carb_C"/>
    <property type="match status" value="1"/>
</dbReference>
<evidence type="ECO:0000256" key="6">
    <source>
        <dbReference type="ARBA" id="ARBA00048501"/>
    </source>
</evidence>
<dbReference type="Pfam" id="PF00364">
    <property type="entry name" value="Biotin_lipoyl"/>
    <property type="match status" value="1"/>
</dbReference>
<dbReference type="PANTHER" id="PTHR18866:SF126">
    <property type="entry name" value="BIOTIN CARBOXYLASE"/>
    <property type="match status" value="1"/>
</dbReference>
<keyword evidence="3 7" id="KW-0547">Nucleotide-binding</keyword>
<reference evidence="11 12" key="1">
    <citation type="submission" date="2014-08" db="EMBL/GenBank/DDBJ databases">
        <title>Complete genome sequence of Corynebacterium sphenisci CECT 5990(T) (=DSM 44792(T)), isolated from healthy wild penguins.</title>
        <authorList>
            <person name="Ruckert C."/>
            <person name="Albersmeier A."/>
            <person name="Winkler A."/>
            <person name="Kalinowski J."/>
        </authorList>
    </citation>
    <scope>NUCLEOTIDE SEQUENCE [LARGE SCALE GENOMIC DNA]</scope>
    <source>
        <strain evidence="11 12">DSM 44792</strain>
    </source>
</reference>
<dbReference type="GO" id="GO:0046872">
    <property type="term" value="F:metal ion binding"/>
    <property type="evidence" value="ECO:0007669"/>
    <property type="project" value="InterPro"/>
</dbReference>
<evidence type="ECO:0000259" key="10">
    <source>
        <dbReference type="PROSITE" id="PS50979"/>
    </source>
</evidence>
<dbReference type="SUPFAM" id="SSF51246">
    <property type="entry name" value="Rudiment single hybrid motif"/>
    <property type="match status" value="1"/>
</dbReference>
<keyword evidence="2" id="KW-0436">Ligase</keyword>
<evidence type="ECO:0000259" key="8">
    <source>
        <dbReference type="PROSITE" id="PS50968"/>
    </source>
</evidence>
<evidence type="ECO:0000256" key="7">
    <source>
        <dbReference type="PROSITE-ProRule" id="PRU00409"/>
    </source>
</evidence>
<dbReference type="InterPro" id="IPR011054">
    <property type="entry name" value="Rudment_hybrid_motif"/>
</dbReference>
<protein>
    <submittedName>
        <fullName evidence="11">Acetyl-CoA carboxylase subunit alpha</fullName>
    </submittedName>
</protein>
<dbReference type="Gene3D" id="2.40.50.100">
    <property type="match status" value="1"/>
</dbReference>
<dbReference type="InterPro" id="IPR011761">
    <property type="entry name" value="ATP-grasp"/>
</dbReference>
<keyword evidence="12" id="KW-1185">Reference proteome</keyword>
<sequence>MGPVLVANRGEIARRVIHAARLRGIGTVAVHSDADAAAPFVAEADCAVRLPGVSPADTYLDAGRILAAARAAGARAIHPGYGFLSENAAFARAVIDAGLTWIGPPPEAIEAMGSKTRAKEMMAAAGVPVLDDLALEEVTGAHLPVLVKASAGGGGRGMRVVANLDELVREHAAAAAEAGGAFGDDTVFIERFIASGRHIEVQLIADGHGGVWAVGERECSIQRRHQKVIEEAPSPLVEAVDGMRDRLFDAARAAARAVGYAGAGTVEFLADAEGGFFFLEMNTRLQVEHPVTEATTGLDLVGLQFDIAAGLPLPAERPPAARGWAVEARLYAEDPAHDYRPASGELLRLALDDVVSSFSGPEKPGIRLDSGVAPAPGAPATVGTDYDAMLAKVISYAPTRAEAVARLSAALRRGRIHGLGVNRDLLVRVLDDPGFRAGEFDTSFLDAGRLAAYAAPLVAGRDLRLALFAAAVALEDASAEALPTPAAPVGFRTVGRAGSTTILLLAGEEQEVRLIRDRRGTAHGAGDLDGAAVVESRPLAEGEWTSRGGVRSRLVRIADGGVTRPFTVTAYPGGAIAVDQPAGSVQLVHPPRHPDLALAAAEGSLLAPMPGSVLSVRLAVGDRVAAGDVLLSMEAMKMEHGIRAGVDGVVAELPVAVGDQVAAGTVLAVVHEDEEE</sequence>
<dbReference type="PROSITE" id="PS00867">
    <property type="entry name" value="CPSASE_2"/>
    <property type="match status" value="1"/>
</dbReference>
<dbReference type="EMBL" id="CP009248">
    <property type="protein sequence ID" value="APT90274.1"/>
    <property type="molecule type" value="Genomic_DNA"/>
</dbReference>
<dbReference type="SUPFAM" id="SSF52440">
    <property type="entry name" value="PreATP-grasp domain"/>
    <property type="match status" value="1"/>
</dbReference>
<dbReference type="PROSITE" id="PS50979">
    <property type="entry name" value="BC"/>
    <property type="match status" value="1"/>
</dbReference>
<dbReference type="PROSITE" id="PS50975">
    <property type="entry name" value="ATP_GRASP"/>
    <property type="match status" value="1"/>
</dbReference>
<dbReference type="InterPro" id="IPR011764">
    <property type="entry name" value="Biotin_carboxylation_dom"/>
</dbReference>